<proteinExistence type="predicted"/>
<evidence type="ECO:0000313" key="3">
    <source>
        <dbReference type="Proteomes" id="UP001372338"/>
    </source>
</evidence>
<feature type="region of interest" description="Disordered" evidence="1">
    <location>
        <begin position="82"/>
        <end position="115"/>
    </location>
</feature>
<dbReference type="AlphaFoldDB" id="A0AAN9EF93"/>
<dbReference type="EMBL" id="JAYWIO010000006">
    <property type="protein sequence ID" value="KAK7256394.1"/>
    <property type="molecule type" value="Genomic_DNA"/>
</dbReference>
<organism evidence="2 3">
    <name type="scientific">Crotalaria pallida</name>
    <name type="common">Smooth rattlebox</name>
    <name type="synonym">Crotalaria striata</name>
    <dbReference type="NCBI Taxonomy" id="3830"/>
    <lineage>
        <taxon>Eukaryota</taxon>
        <taxon>Viridiplantae</taxon>
        <taxon>Streptophyta</taxon>
        <taxon>Embryophyta</taxon>
        <taxon>Tracheophyta</taxon>
        <taxon>Spermatophyta</taxon>
        <taxon>Magnoliopsida</taxon>
        <taxon>eudicotyledons</taxon>
        <taxon>Gunneridae</taxon>
        <taxon>Pentapetalae</taxon>
        <taxon>rosids</taxon>
        <taxon>fabids</taxon>
        <taxon>Fabales</taxon>
        <taxon>Fabaceae</taxon>
        <taxon>Papilionoideae</taxon>
        <taxon>50 kb inversion clade</taxon>
        <taxon>genistoids sensu lato</taxon>
        <taxon>core genistoids</taxon>
        <taxon>Crotalarieae</taxon>
        <taxon>Crotalaria</taxon>
    </lineage>
</organism>
<name>A0AAN9EF93_CROPI</name>
<reference evidence="2 3" key="1">
    <citation type="submission" date="2024-01" db="EMBL/GenBank/DDBJ databases">
        <title>The genomes of 5 underutilized Papilionoideae crops provide insights into root nodulation and disease resistanc.</title>
        <authorList>
            <person name="Yuan L."/>
        </authorList>
    </citation>
    <scope>NUCLEOTIDE SEQUENCE [LARGE SCALE GENOMIC DNA]</scope>
    <source>
        <strain evidence="2">ZHUSHIDOU_FW_LH</strain>
        <tissue evidence="2">Leaf</tissue>
    </source>
</reference>
<evidence type="ECO:0000256" key="1">
    <source>
        <dbReference type="SAM" id="MobiDB-lite"/>
    </source>
</evidence>
<protein>
    <submittedName>
        <fullName evidence="2">Uncharacterized protein</fullName>
    </submittedName>
</protein>
<accession>A0AAN9EF93</accession>
<comment type="caution">
    <text evidence="2">The sequence shown here is derived from an EMBL/GenBank/DDBJ whole genome shotgun (WGS) entry which is preliminary data.</text>
</comment>
<dbReference type="Proteomes" id="UP001372338">
    <property type="component" value="Unassembled WGS sequence"/>
</dbReference>
<gene>
    <name evidence="2" type="ORF">RIF29_29838</name>
</gene>
<evidence type="ECO:0000313" key="2">
    <source>
        <dbReference type="EMBL" id="KAK7256394.1"/>
    </source>
</evidence>
<keyword evidence="3" id="KW-1185">Reference proteome</keyword>
<sequence length="115" mass="13085">MRHSTLGMSMLLMNKAEGHVRVFLVRSMEDTLIGSMSSVYQERLNRIYVLQRTRSNIGYLDDAAHQEILDLCNSPIHLDVAQRRRQSAKTSRSNRSEQSGRGEPGGSRRVRGKNL</sequence>